<keyword evidence="2" id="KW-1185">Reference proteome</keyword>
<gene>
    <name evidence="1" type="ORF">D8674_016207</name>
</gene>
<sequence>MVEPSSERKNDIKTLQKTKTVFFMVSHRLTLRREVFQIHHSQHFLSRFKFSRRIFSHFPAFFPNRKFPLPLLLLTSLRPELFFFGCFRVRICPVRSHASCFNRFENCLVAEKVDDSIRIELSIVCRFSNKTIGGIDFLTPELYGS</sequence>
<dbReference type="EMBL" id="SMOL01000160">
    <property type="protein sequence ID" value="KAB2624547.1"/>
    <property type="molecule type" value="Genomic_DNA"/>
</dbReference>
<accession>A0A5N5HCC0</accession>
<dbReference type="Proteomes" id="UP000327157">
    <property type="component" value="Chromosome 16"/>
</dbReference>
<reference evidence="1 2" key="3">
    <citation type="submission" date="2019-11" db="EMBL/GenBank/DDBJ databases">
        <title>A de novo genome assembly of a pear dwarfing rootstock.</title>
        <authorList>
            <person name="Wang F."/>
            <person name="Wang J."/>
            <person name="Li S."/>
            <person name="Zhang Y."/>
            <person name="Fang M."/>
            <person name="Ma L."/>
            <person name="Zhao Y."/>
            <person name="Jiang S."/>
        </authorList>
    </citation>
    <scope>NUCLEOTIDE SEQUENCE [LARGE SCALE GENOMIC DNA]</scope>
    <source>
        <strain evidence="1">S2</strain>
        <tissue evidence="1">Leaf</tissue>
    </source>
</reference>
<reference evidence="1 2" key="1">
    <citation type="submission" date="2019-09" db="EMBL/GenBank/DDBJ databases">
        <authorList>
            <person name="Ou C."/>
        </authorList>
    </citation>
    <scope>NUCLEOTIDE SEQUENCE [LARGE SCALE GENOMIC DNA]</scope>
    <source>
        <strain evidence="1">S2</strain>
        <tissue evidence="1">Leaf</tissue>
    </source>
</reference>
<reference evidence="2" key="2">
    <citation type="submission" date="2019-10" db="EMBL/GenBank/DDBJ databases">
        <title>A de novo genome assembly of a pear dwarfing rootstock.</title>
        <authorList>
            <person name="Wang F."/>
            <person name="Wang J."/>
            <person name="Li S."/>
            <person name="Zhang Y."/>
            <person name="Fang M."/>
            <person name="Ma L."/>
            <person name="Zhao Y."/>
            <person name="Jiang S."/>
        </authorList>
    </citation>
    <scope>NUCLEOTIDE SEQUENCE [LARGE SCALE GENOMIC DNA]</scope>
</reference>
<evidence type="ECO:0000313" key="1">
    <source>
        <dbReference type="EMBL" id="KAB2624547.1"/>
    </source>
</evidence>
<proteinExistence type="predicted"/>
<protein>
    <submittedName>
        <fullName evidence="1">Uncharacterized protein</fullName>
    </submittedName>
</protein>
<comment type="caution">
    <text evidence="1">The sequence shown here is derived from an EMBL/GenBank/DDBJ whole genome shotgun (WGS) entry which is preliminary data.</text>
</comment>
<organism evidence="1 2">
    <name type="scientific">Pyrus ussuriensis x Pyrus communis</name>
    <dbReference type="NCBI Taxonomy" id="2448454"/>
    <lineage>
        <taxon>Eukaryota</taxon>
        <taxon>Viridiplantae</taxon>
        <taxon>Streptophyta</taxon>
        <taxon>Embryophyta</taxon>
        <taxon>Tracheophyta</taxon>
        <taxon>Spermatophyta</taxon>
        <taxon>Magnoliopsida</taxon>
        <taxon>eudicotyledons</taxon>
        <taxon>Gunneridae</taxon>
        <taxon>Pentapetalae</taxon>
        <taxon>rosids</taxon>
        <taxon>fabids</taxon>
        <taxon>Rosales</taxon>
        <taxon>Rosaceae</taxon>
        <taxon>Amygdaloideae</taxon>
        <taxon>Maleae</taxon>
        <taxon>Pyrus</taxon>
    </lineage>
</organism>
<name>A0A5N5HCC0_9ROSA</name>
<dbReference type="AlphaFoldDB" id="A0A5N5HCC0"/>
<evidence type="ECO:0000313" key="2">
    <source>
        <dbReference type="Proteomes" id="UP000327157"/>
    </source>
</evidence>